<evidence type="ECO:0000313" key="2">
    <source>
        <dbReference type="Proteomes" id="UP001157355"/>
    </source>
</evidence>
<evidence type="ECO:0000313" key="1">
    <source>
        <dbReference type="EMBL" id="GLS88054.1"/>
    </source>
</evidence>
<name>A0AA37X2D9_9RHOB</name>
<proteinExistence type="predicted"/>
<dbReference type="Proteomes" id="UP001157355">
    <property type="component" value="Unassembled WGS sequence"/>
</dbReference>
<reference evidence="1 2" key="1">
    <citation type="journal article" date="2014" name="Int. J. Syst. Evol. Microbiol.">
        <title>Complete genome sequence of Corynebacterium casei LMG S-19264T (=DSM 44701T), isolated from a smear-ripened cheese.</title>
        <authorList>
            <consortium name="US DOE Joint Genome Institute (JGI-PGF)"/>
            <person name="Walter F."/>
            <person name="Albersmeier A."/>
            <person name="Kalinowski J."/>
            <person name="Ruckert C."/>
        </authorList>
    </citation>
    <scope>NUCLEOTIDE SEQUENCE [LARGE SCALE GENOMIC DNA]</scope>
    <source>
        <strain evidence="1 2">NBRC 111766</strain>
    </source>
</reference>
<protein>
    <submittedName>
        <fullName evidence="1">Uncharacterized protein</fullName>
    </submittedName>
</protein>
<sequence length="104" mass="11669">MAPPIHDALPEAGFYKTKLVRGGPWAAVEIKIERDVDLETGELTAPERLFAICDGERRNAARLWTYLTPISREEHRALLQRREFIPAMAATRATIDLSEAPVCP</sequence>
<dbReference type="EMBL" id="BSPP01000010">
    <property type="protein sequence ID" value="GLS88054.1"/>
    <property type="molecule type" value="Genomic_DNA"/>
</dbReference>
<accession>A0AA37X2D9</accession>
<dbReference type="AlphaFoldDB" id="A0AA37X2D9"/>
<comment type="caution">
    <text evidence="1">The sequence shown here is derived from an EMBL/GenBank/DDBJ whole genome shotgun (WGS) entry which is preliminary data.</text>
</comment>
<dbReference type="RefSeq" id="WP_284326210.1">
    <property type="nucleotide sequence ID" value="NZ_BSPP01000010.1"/>
</dbReference>
<keyword evidence="2" id="KW-1185">Reference proteome</keyword>
<gene>
    <name evidence="1" type="ORF">GCM10010873_30280</name>
</gene>
<organism evidence="1 2">
    <name type="scientific">Cypionkella aquatica</name>
    <dbReference type="NCBI Taxonomy" id="1756042"/>
    <lineage>
        <taxon>Bacteria</taxon>
        <taxon>Pseudomonadati</taxon>
        <taxon>Pseudomonadota</taxon>
        <taxon>Alphaproteobacteria</taxon>
        <taxon>Rhodobacterales</taxon>
        <taxon>Paracoccaceae</taxon>
        <taxon>Cypionkella</taxon>
    </lineage>
</organism>